<organism evidence="1">
    <name type="scientific">Arundo donax</name>
    <name type="common">Giant reed</name>
    <name type="synonym">Donax arundinaceus</name>
    <dbReference type="NCBI Taxonomy" id="35708"/>
    <lineage>
        <taxon>Eukaryota</taxon>
        <taxon>Viridiplantae</taxon>
        <taxon>Streptophyta</taxon>
        <taxon>Embryophyta</taxon>
        <taxon>Tracheophyta</taxon>
        <taxon>Spermatophyta</taxon>
        <taxon>Magnoliopsida</taxon>
        <taxon>Liliopsida</taxon>
        <taxon>Poales</taxon>
        <taxon>Poaceae</taxon>
        <taxon>PACMAD clade</taxon>
        <taxon>Arundinoideae</taxon>
        <taxon>Arundineae</taxon>
        <taxon>Arundo</taxon>
    </lineage>
</organism>
<accession>A0A0A8Z8U4</accession>
<evidence type="ECO:0000313" key="1">
    <source>
        <dbReference type="EMBL" id="JAD31292.1"/>
    </source>
</evidence>
<name>A0A0A8Z8U4_ARUDO</name>
<reference evidence="1" key="2">
    <citation type="journal article" date="2015" name="Data Brief">
        <title>Shoot transcriptome of the giant reed, Arundo donax.</title>
        <authorList>
            <person name="Barrero R.A."/>
            <person name="Guerrero F.D."/>
            <person name="Moolhuijzen P."/>
            <person name="Goolsby J.A."/>
            <person name="Tidwell J."/>
            <person name="Bellgard S.E."/>
            <person name="Bellgard M.I."/>
        </authorList>
    </citation>
    <scope>NUCLEOTIDE SEQUENCE</scope>
    <source>
        <tissue evidence="1">Shoot tissue taken approximately 20 cm above the soil surface</tissue>
    </source>
</reference>
<reference evidence="1" key="1">
    <citation type="submission" date="2014-09" db="EMBL/GenBank/DDBJ databases">
        <authorList>
            <person name="Magalhaes I.L.F."/>
            <person name="Oliveira U."/>
            <person name="Santos F.R."/>
            <person name="Vidigal T.H.D.A."/>
            <person name="Brescovit A.D."/>
            <person name="Santos A.J."/>
        </authorList>
    </citation>
    <scope>NUCLEOTIDE SEQUENCE</scope>
    <source>
        <tissue evidence="1">Shoot tissue taken approximately 20 cm above the soil surface</tissue>
    </source>
</reference>
<dbReference type="EMBL" id="GBRH01266603">
    <property type="protein sequence ID" value="JAD31292.1"/>
    <property type="molecule type" value="Transcribed_RNA"/>
</dbReference>
<dbReference type="AlphaFoldDB" id="A0A0A8Z8U4"/>
<proteinExistence type="predicted"/>
<sequence>MQHISEFWSEGLHTCGAICLQTDVYLKSAQVHGNVRRIRTFAWNTIVPLQSLSCFESAHIFFCQAQEYLINER</sequence>
<protein>
    <submittedName>
        <fullName evidence="1">Uncharacterized protein</fullName>
    </submittedName>
</protein>